<protein>
    <recommendedName>
        <fullName evidence="6">Copper(I)-binding protein</fullName>
    </recommendedName>
</protein>
<proteinExistence type="predicted"/>
<dbReference type="InterPro" id="IPR036182">
    <property type="entry name" value="PCuAC_sf"/>
</dbReference>
<keyword evidence="4" id="KW-1185">Reference proteome</keyword>
<evidence type="ECO:0008006" key="6">
    <source>
        <dbReference type="Google" id="ProtNLM"/>
    </source>
</evidence>
<evidence type="ECO:0000313" key="3">
    <source>
        <dbReference type="EMBL" id="SSA41495.1"/>
    </source>
</evidence>
<feature type="signal peptide" evidence="1">
    <location>
        <begin position="1"/>
        <end position="24"/>
    </location>
</feature>
<name>A0A2Y9ABE1_9RHOB</name>
<dbReference type="OrthoDB" id="9796962at2"/>
<reference evidence="2 4" key="2">
    <citation type="submission" date="2018-03" db="EMBL/GenBank/DDBJ databases">
        <title>Genomic Encyclopedia of Archaeal and Bacterial Type Strains, Phase II (KMG-II): from individual species to whole genera.</title>
        <authorList>
            <person name="Goeker M."/>
        </authorList>
    </citation>
    <scope>NUCLEOTIDE SEQUENCE [LARGE SCALE GENOMIC DNA]</scope>
    <source>
        <strain evidence="2 4">DSM 25227</strain>
    </source>
</reference>
<organism evidence="3 5">
    <name type="scientific">Jannaschia seohaensis</name>
    <dbReference type="NCBI Taxonomy" id="475081"/>
    <lineage>
        <taxon>Bacteria</taxon>
        <taxon>Pseudomonadati</taxon>
        <taxon>Pseudomonadota</taxon>
        <taxon>Alphaproteobacteria</taxon>
        <taxon>Rhodobacterales</taxon>
        <taxon>Roseobacteraceae</taxon>
        <taxon>Jannaschia</taxon>
    </lineage>
</organism>
<evidence type="ECO:0000313" key="2">
    <source>
        <dbReference type="EMBL" id="PWJ21085.1"/>
    </source>
</evidence>
<reference evidence="3 5" key="1">
    <citation type="submission" date="2016-10" db="EMBL/GenBank/DDBJ databases">
        <authorList>
            <person name="Cai Z."/>
        </authorList>
    </citation>
    <scope>NUCLEOTIDE SEQUENCE [LARGE SCALE GENOMIC DNA]</scope>
    <source>
        <strain evidence="3 5">DSM 25227</strain>
    </source>
</reference>
<dbReference type="Proteomes" id="UP000245839">
    <property type="component" value="Unassembled WGS sequence"/>
</dbReference>
<dbReference type="EMBL" id="UETC01000002">
    <property type="protein sequence ID" value="SSA41495.1"/>
    <property type="molecule type" value="Genomic_DNA"/>
</dbReference>
<feature type="chain" id="PRO_5044071870" description="Copper(I)-binding protein" evidence="1">
    <location>
        <begin position="25"/>
        <end position="170"/>
    </location>
</feature>
<dbReference type="Pfam" id="PF04314">
    <property type="entry name" value="PCuAC"/>
    <property type="match status" value="1"/>
</dbReference>
<dbReference type="InterPro" id="IPR007410">
    <property type="entry name" value="LpqE-like"/>
</dbReference>
<dbReference type="Proteomes" id="UP000251571">
    <property type="component" value="Unassembled WGS sequence"/>
</dbReference>
<dbReference type="RefSeq" id="WP_109563432.1">
    <property type="nucleotide sequence ID" value="NZ_QGDJ01000002.1"/>
</dbReference>
<dbReference type="SUPFAM" id="SSF110087">
    <property type="entry name" value="DR1885-like metal-binding protein"/>
    <property type="match status" value="1"/>
</dbReference>
<gene>
    <name evidence="2" type="ORF">BCF38_102333</name>
    <name evidence="3" type="ORF">SAMN05421539_102333</name>
</gene>
<evidence type="ECO:0000256" key="1">
    <source>
        <dbReference type="SAM" id="SignalP"/>
    </source>
</evidence>
<dbReference type="Gene3D" id="2.60.40.1890">
    <property type="entry name" value="PCu(A)C copper chaperone"/>
    <property type="match status" value="1"/>
</dbReference>
<accession>A0A2Y9ABE1</accession>
<dbReference type="AlphaFoldDB" id="A0A2Y9ABE1"/>
<sequence length="170" mass="17386">MRNPLAACALTVFSVAAVTSPLWASGPAATLGQLHLSAPMLRETPPNAPVAGGFLTIENRGDSDDTLIAASVAGDFVARVELHEMRMSEGVMSMSEVEGGIPVPAGETVTLAPGGLHLMLMGLTAPLTAGEAHEVTLTFAESGEVTLVFPVMTLPEIRAASQTGQGAHGN</sequence>
<evidence type="ECO:0000313" key="4">
    <source>
        <dbReference type="Proteomes" id="UP000245839"/>
    </source>
</evidence>
<dbReference type="PANTHER" id="PTHR36302">
    <property type="entry name" value="BLR7088 PROTEIN"/>
    <property type="match status" value="1"/>
</dbReference>
<dbReference type="PANTHER" id="PTHR36302:SF1">
    <property type="entry name" value="COPPER CHAPERONE PCU(A)C"/>
    <property type="match status" value="1"/>
</dbReference>
<keyword evidence="1" id="KW-0732">Signal</keyword>
<dbReference type="EMBL" id="QGDJ01000002">
    <property type="protein sequence ID" value="PWJ21085.1"/>
    <property type="molecule type" value="Genomic_DNA"/>
</dbReference>
<dbReference type="InterPro" id="IPR058248">
    <property type="entry name" value="Lxx211020-like"/>
</dbReference>
<evidence type="ECO:0000313" key="5">
    <source>
        <dbReference type="Proteomes" id="UP000251571"/>
    </source>
</evidence>